<evidence type="ECO:0000256" key="15">
    <source>
        <dbReference type="HAMAP-Rule" id="MF_01630"/>
    </source>
</evidence>
<dbReference type="GO" id="GO:0006777">
    <property type="term" value="P:Mo-molybdopterin cofactor biosynthetic process"/>
    <property type="evidence" value="ECO:0007669"/>
    <property type="project" value="UniProtKB-UniRule"/>
</dbReference>
<evidence type="ECO:0000256" key="12">
    <source>
        <dbReference type="ARBA" id="ARBA00023063"/>
    </source>
</evidence>
<keyword evidence="2 15" id="KW-0813">Transport</keyword>
<evidence type="ECO:0000256" key="2">
    <source>
        <dbReference type="ARBA" id="ARBA00022448"/>
    </source>
</evidence>
<dbReference type="GO" id="GO:0009325">
    <property type="term" value="C:nitrate reductase complex"/>
    <property type="evidence" value="ECO:0007669"/>
    <property type="project" value="TreeGrafter"/>
</dbReference>
<protein>
    <recommendedName>
        <fullName evidence="15">Nitrate reductase</fullName>
        <ecNumber evidence="15">1.9.6.1</ecNumber>
    </recommendedName>
</protein>
<accession>A0A8A4TP54</accession>
<feature type="binding site" evidence="15">
    <location>
        <position position="735"/>
    </location>
    <ligand>
        <name>substrate</name>
    </ligand>
</feature>
<comment type="function">
    <text evidence="15">Catalytic subunit of the nitrate reductase complex NapAB. Receives electrons from NapB and catalyzes the reduction of nitrate to nitrite.</text>
</comment>
<dbReference type="GO" id="GO:0030151">
    <property type="term" value="F:molybdenum ion binding"/>
    <property type="evidence" value="ECO:0007669"/>
    <property type="project" value="InterPro"/>
</dbReference>
<dbReference type="AlphaFoldDB" id="A0A8A4TP54"/>
<evidence type="ECO:0000256" key="14">
    <source>
        <dbReference type="ARBA" id="ARBA00055000"/>
    </source>
</evidence>
<evidence type="ECO:0000256" key="6">
    <source>
        <dbReference type="ARBA" id="ARBA00022729"/>
    </source>
</evidence>
<dbReference type="Pfam" id="PF04879">
    <property type="entry name" value="Molybdop_Fe4S4"/>
    <property type="match status" value="1"/>
</dbReference>
<dbReference type="PROSITE" id="PS51669">
    <property type="entry name" value="4FE4S_MOW_BIS_MGD"/>
    <property type="match status" value="1"/>
</dbReference>
<dbReference type="Proteomes" id="UP000663929">
    <property type="component" value="Chromosome"/>
</dbReference>
<dbReference type="InterPro" id="IPR009010">
    <property type="entry name" value="Asp_de-COase-like_dom_sf"/>
</dbReference>
<keyword evidence="4 15" id="KW-0500">Molybdenum</keyword>
<evidence type="ECO:0000259" key="16">
    <source>
        <dbReference type="PROSITE" id="PS51669"/>
    </source>
</evidence>
<feature type="binding site" evidence="15">
    <location>
        <begin position="257"/>
        <end position="259"/>
    </location>
    <ligand>
        <name>Mo-bis(molybdopterin guanine dinucleotide)</name>
        <dbReference type="ChEBI" id="CHEBI:60539"/>
    </ligand>
</feature>
<dbReference type="Gene3D" id="2.40.40.20">
    <property type="match status" value="1"/>
</dbReference>
<name>A0A8A4TP54_SULCO</name>
<dbReference type="Gene3D" id="3.30.200.210">
    <property type="match status" value="1"/>
</dbReference>
<comment type="cofactor">
    <cofactor evidence="15">
        <name>[4Fe-4S] cluster</name>
        <dbReference type="ChEBI" id="CHEBI:49883"/>
    </cofactor>
    <text evidence="15">Binds 1 [4Fe-4S] cluster.</text>
</comment>
<keyword evidence="11 15" id="KW-0411">Iron-sulfur</keyword>
<organism evidence="17 18">
    <name type="scientific">Sulfidibacter corallicola</name>
    <dbReference type="NCBI Taxonomy" id="2818388"/>
    <lineage>
        <taxon>Bacteria</taxon>
        <taxon>Pseudomonadati</taxon>
        <taxon>Acidobacteriota</taxon>
        <taxon>Holophagae</taxon>
        <taxon>Acanthopleuribacterales</taxon>
        <taxon>Acanthopleuribacteraceae</taxon>
        <taxon>Sulfidibacter</taxon>
    </lineage>
</organism>
<dbReference type="Pfam" id="PF00384">
    <property type="entry name" value="Molybdopterin"/>
    <property type="match status" value="1"/>
</dbReference>
<dbReference type="GO" id="GO:0042128">
    <property type="term" value="P:nitrate assimilation"/>
    <property type="evidence" value="ECO:0007669"/>
    <property type="project" value="UniProtKB-UniRule"/>
</dbReference>
<dbReference type="PANTHER" id="PTHR43105:SF11">
    <property type="entry name" value="PERIPLASMIC NITRATE REDUCTASE"/>
    <property type="match status" value="1"/>
</dbReference>
<dbReference type="GO" id="GO:0016020">
    <property type="term" value="C:membrane"/>
    <property type="evidence" value="ECO:0007669"/>
    <property type="project" value="TreeGrafter"/>
</dbReference>
<dbReference type="GO" id="GO:0045333">
    <property type="term" value="P:cellular respiration"/>
    <property type="evidence" value="ECO:0007669"/>
    <property type="project" value="UniProtKB-ARBA"/>
</dbReference>
<dbReference type="InterPro" id="IPR006963">
    <property type="entry name" value="Mopterin_OxRdtase_4Fe-4S_dom"/>
</dbReference>
<feature type="binding site" evidence="15">
    <location>
        <position position="48"/>
    </location>
    <ligand>
        <name>[4Fe-4S] cluster</name>
        <dbReference type="ChEBI" id="CHEBI:49883"/>
    </ligand>
</feature>
<dbReference type="GO" id="GO:0043546">
    <property type="term" value="F:molybdopterin cofactor binding"/>
    <property type="evidence" value="ECO:0007669"/>
    <property type="project" value="InterPro"/>
</dbReference>
<comment type="subunit">
    <text evidence="15">Component of the nitrate reductase NapAB complex composed of NapA and NapB.</text>
</comment>
<dbReference type="GO" id="GO:0009055">
    <property type="term" value="F:electron transfer activity"/>
    <property type="evidence" value="ECO:0007669"/>
    <property type="project" value="UniProtKB-UniRule"/>
</dbReference>
<dbReference type="RefSeq" id="WP_237381461.1">
    <property type="nucleotide sequence ID" value="NZ_CP071793.1"/>
</dbReference>
<dbReference type="EMBL" id="CP071793">
    <property type="protein sequence ID" value="QTD51330.1"/>
    <property type="molecule type" value="Genomic_DNA"/>
</dbReference>
<evidence type="ECO:0000256" key="10">
    <source>
        <dbReference type="ARBA" id="ARBA00023004"/>
    </source>
</evidence>
<dbReference type="InterPro" id="IPR050123">
    <property type="entry name" value="Prok_molybdopt-oxidoreductase"/>
</dbReference>
<dbReference type="GO" id="GO:0005506">
    <property type="term" value="F:iron ion binding"/>
    <property type="evidence" value="ECO:0007669"/>
    <property type="project" value="UniProtKB-UniRule"/>
</dbReference>
<comment type="PTM">
    <text evidence="15">Predicted to be exported by the Tat system. The position of the signal peptide cleavage has not been experimentally proven.</text>
</comment>
<dbReference type="CDD" id="cd02754">
    <property type="entry name" value="MopB_Nitrate-R-NapA-like"/>
    <property type="match status" value="1"/>
</dbReference>
<dbReference type="EC" id="1.9.6.1" evidence="15"/>
<keyword evidence="10 15" id="KW-0408">Iron</keyword>
<evidence type="ECO:0000256" key="3">
    <source>
        <dbReference type="ARBA" id="ARBA00022485"/>
    </source>
</evidence>
<comment type="catalytic activity">
    <reaction evidence="13 15">
        <text>2 Fe(II)-[cytochrome] + nitrate + 2 H(+) = 2 Fe(III)-[cytochrome] + nitrite + H2O</text>
        <dbReference type="Rhea" id="RHEA:12909"/>
        <dbReference type="Rhea" id="RHEA-COMP:11777"/>
        <dbReference type="Rhea" id="RHEA-COMP:11778"/>
        <dbReference type="ChEBI" id="CHEBI:15377"/>
        <dbReference type="ChEBI" id="CHEBI:15378"/>
        <dbReference type="ChEBI" id="CHEBI:16301"/>
        <dbReference type="ChEBI" id="CHEBI:17632"/>
        <dbReference type="ChEBI" id="CHEBI:29033"/>
        <dbReference type="ChEBI" id="CHEBI:29034"/>
        <dbReference type="EC" id="1.9.6.1"/>
    </reaction>
</comment>
<keyword evidence="12 15" id="KW-0534">Nitrate assimilation</keyword>
<feature type="binding site" evidence="15">
    <location>
        <position position="760"/>
    </location>
    <ligand>
        <name>Mo-bis(molybdopterin guanine dinucleotide)</name>
        <dbReference type="ChEBI" id="CHEBI:60539"/>
    </ligand>
</feature>
<feature type="binding site" evidence="15">
    <location>
        <position position="145"/>
    </location>
    <ligand>
        <name>Mo-bis(molybdopterin guanine dinucleotide)</name>
        <dbReference type="ChEBI" id="CHEBI:60539"/>
    </ligand>
</feature>
<dbReference type="InterPro" id="IPR006657">
    <property type="entry name" value="MoPterin_dinucl-bd_dom"/>
</dbReference>
<keyword evidence="9 15" id="KW-0560">Oxidoreductase</keyword>
<feature type="binding site" evidence="15">
    <location>
        <position position="363"/>
    </location>
    <ligand>
        <name>Mo-bis(molybdopterin guanine dinucleotide)</name>
        <dbReference type="ChEBI" id="CHEBI:60539"/>
    </ligand>
</feature>
<evidence type="ECO:0000313" key="18">
    <source>
        <dbReference type="Proteomes" id="UP000663929"/>
    </source>
</evidence>
<keyword evidence="6 15" id="KW-0732">Signal</keyword>
<proteinExistence type="inferred from homology"/>
<evidence type="ECO:0000256" key="11">
    <source>
        <dbReference type="ARBA" id="ARBA00023014"/>
    </source>
</evidence>
<dbReference type="InterPro" id="IPR006656">
    <property type="entry name" value="Mopterin_OxRdtase"/>
</dbReference>
<comment type="subcellular location">
    <subcellularLocation>
        <location evidence="15">Secreted</location>
    </subcellularLocation>
    <text evidence="15">Membrane-associated.</text>
</comment>
<dbReference type="PANTHER" id="PTHR43105">
    <property type="entry name" value="RESPIRATORY NITRATE REDUCTASE"/>
    <property type="match status" value="1"/>
</dbReference>
<feature type="binding site" evidence="15">
    <location>
        <position position="83"/>
    </location>
    <ligand>
        <name>[4Fe-4S] cluster</name>
        <dbReference type="ChEBI" id="CHEBI:49883"/>
    </ligand>
</feature>
<dbReference type="SUPFAM" id="SSF53706">
    <property type="entry name" value="Formate dehydrogenase/DMSO reductase, domains 1-3"/>
    <property type="match status" value="1"/>
</dbReference>
<evidence type="ECO:0000313" key="17">
    <source>
        <dbReference type="EMBL" id="QTD51330.1"/>
    </source>
</evidence>
<dbReference type="PROSITE" id="PS51318">
    <property type="entry name" value="TAT"/>
    <property type="match status" value="1"/>
</dbReference>
<dbReference type="Gene3D" id="3.40.50.740">
    <property type="match status" value="1"/>
</dbReference>
<feature type="binding site" evidence="15">
    <location>
        <position position="55"/>
    </location>
    <ligand>
        <name>[4Fe-4S] cluster</name>
        <dbReference type="ChEBI" id="CHEBI:49883"/>
    </ligand>
</feature>
<dbReference type="InterPro" id="IPR006311">
    <property type="entry name" value="TAT_signal"/>
</dbReference>
<feature type="binding site" evidence="15">
    <location>
        <position position="51"/>
    </location>
    <ligand>
        <name>[4Fe-4S] cluster</name>
        <dbReference type="ChEBI" id="CHEBI:49883"/>
    </ligand>
</feature>
<feature type="binding site" evidence="15">
    <location>
        <position position="543"/>
    </location>
    <ligand>
        <name>Mo-bis(molybdopterin guanine dinucleotide)</name>
        <dbReference type="ChEBI" id="CHEBI:60539"/>
    </ligand>
</feature>
<evidence type="ECO:0000256" key="9">
    <source>
        <dbReference type="ARBA" id="ARBA00023002"/>
    </source>
</evidence>
<feature type="binding site" evidence="15">
    <location>
        <position position="359"/>
    </location>
    <ligand>
        <name>Mo-bis(molybdopterin guanine dinucleotide)</name>
        <dbReference type="ChEBI" id="CHEBI:60539"/>
    </ligand>
</feature>
<feature type="binding site" evidence="15">
    <location>
        <position position="170"/>
    </location>
    <ligand>
        <name>Mo-bis(molybdopterin guanine dinucleotide)</name>
        <dbReference type="ChEBI" id="CHEBI:60539"/>
    </ligand>
</feature>
<feature type="binding site" evidence="15">
    <location>
        <begin position="659"/>
        <end position="668"/>
    </location>
    <ligand>
        <name>Mo-bis(molybdopterin guanine dinucleotide)</name>
        <dbReference type="ChEBI" id="CHEBI:60539"/>
    </ligand>
</feature>
<keyword evidence="3 15" id="KW-0004">4Fe-4S</keyword>
<sequence>MVSRRLFIKQVAVGSAVAAAKLLVPGVMFAPALASAEAAELAWHKTPCRFCGVGCGLLVGVAGGRAVAVKGDPASPVNKGLCCVKGYHSVQALYGKDRLTSAQMRKNGKLVDVPLTEALDAIAERMKSTIAEHGKDSVAMYGSGQWTIPDGYVASKLFKGCIGTNNVEANARLCMASAVTGFLTTFGLDEPMGCYEDIDHADVFVLWGNNMAEMHPVLFSRLLERRQRNPKTLIIDLGTRTTRTSYAADKAILFEPQTDLAMANCIAYEIVKQGRVNRDFVKKHVAFKKGKTDIGYGLEEKFAFKDQATPANWDDYRAFLEDYTPEKTSAVSGVSVADLRYLASLYADPNRKVVSFWCMGMNQHTRGTWINNLVYNIHLLVGKISQPGNGPFSLTGQPSACGTVREVGTLTHKLPHGVVMNEKHRKKAAEIWNVPVENISPKPSNHTVAMFRALDRGDIRFMWIQVTNPMVTMPKLRRYREGAKKEGRFIVVSDVYPTPTTDIADVILPSAMWIEREGMYGNSERRTQHFNQLVDPPGEAMSDTLQLIEVARRLGYADKFPQNEETHIREIWEEYTRFHAGPKHGMAPYELLKKRSGVLWPFHEGKETKWRYHAKTDPAASGDSFDFYGKPDHRAWIWLRPYEAAPEIPDREYPFWLCTGRVLEHWHTGSMTRRVPVLHRAMPAAYAELHPDDAARLGVRNGDKVRIVSRRGQLELVVAIDQRGRPVRGHVFVPFFDESLLINEVTLDAYCPISKQPDYKKCAVKLERV</sequence>
<comment type="function">
    <text evidence="14">Catalytic subunit of the periplasmic nitrate reductase complex NapAB. Receives electrons from NapB and catalyzes the reduction of nitrate to nitrite.</text>
</comment>
<dbReference type="GO" id="GO:0050140">
    <property type="term" value="F:nitrate reductase (cytochrome) activity"/>
    <property type="evidence" value="ECO:0007669"/>
    <property type="project" value="UniProtKB-EC"/>
</dbReference>
<keyword evidence="18" id="KW-1185">Reference proteome</keyword>
<dbReference type="HAMAP" id="MF_01630">
    <property type="entry name" value="Nitrate_reduct_NapA"/>
    <property type="match status" value="1"/>
</dbReference>
<evidence type="ECO:0000256" key="1">
    <source>
        <dbReference type="ARBA" id="ARBA00008747"/>
    </source>
</evidence>
<keyword evidence="7" id="KW-0574">Periplasm</keyword>
<evidence type="ECO:0000256" key="5">
    <source>
        <dbReference type="ARBA" id="ARBA00022723"/>
    </source>
</evidence>
<gene>
    <name evidence="15" type="primary">napA</name>
    <name evidence="17" type="ORF">J3U87_02580</name>
</gene>
<reference evidence="17" key="1">
    <citation type="submission" date="2021-03" db="EMBL/GenBank/DDBJ databases">
        <title>Acanthopleuribacteraceae sp. M133.</title>
        <authorList>
            <person name="Wang G."/>
        </authorList>
    </citation>
    <scope>NUCLEOTIDE SEQUENCE</scope>
    <source>
        <strain evidence="17">M133</strain>
    </source>
</reference>
<dbReference type="SMART" id="SM00926">
    <property type="entry name" value="Molybdop_Fe4S4"/>
    <property type="match status" value="1"/>
</dbReference>
<dbReference type="InterPro" id="IPR041957">
    <property type="entry name" value="CT_Nitrate-R-NapA-like"/>
</dbReference>
<dbReference type="GO" id="GO:0005576">
    <property type="term" value="C:extracellular region"/>
    <property type="evidence" value="ECO:0007669"/>
    <property type="project" value="UniProtKB-SubCell"/>
</dbReference>
<dbReference type="CDD" id="cd02791">
    <property type="entry name" value="MopB_CT_Nitrate-R-NapA-like"/>
    <property type="match status" value="1"/>
</dbReference>
<evidence type="ECO:0000256" key="4">
    <source>
        <dbReference type="ARBA" id="ARBA00022505"/>
    </source>
</evidence>
<dbReference type="Gene3D" id="3.40.228.10">
    <property type="entry name" value="Dimethylsulfoxide Reductase, domain 2"/>
    <property type="match status" value="1"/>
</dbReference>
<feature type="binding site" evidence="15">
    <location>
        <position position="85"/>
    </location>
    <ligand>
        <name>Mo-bis(molybdopterin guanine dinucleotide)</name>
        <dbReference type="ChEBI" id="CHEBI:60539"/>
    </ligand>
</feature>
<evidence type="ECO:0000256" key="8">
    <source>
        <dbReference type="ARBA" id="ARBA00022982"/>
    </source>
</evidence>
<dbReference type="KEGG" id="scor:J3U87_02580"/>
<comment type="cofactor">
    <cofactor evidence="15">
        <name>Mo-bis(molybdopterin guanine dinucleotide)</name>
        <dbReference type="ChEBI" id="CHEBI:60539"/>
    </cofactor>
    <text evidence="15">Binds 1 molybdenum-bis(molybdopterin guanine dinucleotide) (Mo-bis-MGD) cofactor per subunit.</text>
</comment>
<comment type="caution">
    <text evidence="15">Lacks conserved residue(s) required for the propagation of feature annotation.</text>
</comment>
<dbReference type="InterPro" id="IPR010051">
    <property type="entry name" value="Periplasm_NO3_reductase_lsu"/>
</dbReference>
<keyword evidence="5 15" id="KW-0479">Metal-binding</keyword>
<feature type="domain" description="4Fe-4S Mo/W bis-MGD-type" evidence="16">
    <location>
        <begin position="41"/>
        <end position="97"/>
    </location>
</feature>
<feature type="binding site" evidence="15">
    <location>
        <position position="174"/>
    </location>
    <ligand>
        <name>Mo-bis(molybdopterin guanine dinucleotide)</name>
        <dbReference type="ChEBI" id="CHEBI:60539"/>
    </ligand>
</feature>
<dbReference type="GO" id="GO:0051539">
    <property type="term" value="F:4 iron, 4 sulfur cluster binding"/>
    <property type="evidence" value="ECO:0007669"/>
    <property type="project" value="UniProtKB-KW"/>
</dbReference>
<dbReference type="FunFam" id="2.40.40.20:FF:000005">
    <property type="entry name" value="Periplasmic nitrate reductase"/>
    <property type="match status" value="1"/>
</dbReference>
<feature type="binding site" evidence="15">
    <location>
        <position position="743"/>
    </location>
    <ligand>
        <name>Mo-bis(molybdopterin guanine dinucleotide)</name>
        <dbReference type="ChEBI" id="CHEBI:60539"/>
    </ligand>
</feature>
<feature type="binding site" evidence="15">
    <location>
        <position position="468"/>
    </location>
    <ligand>
        <name>Mo-bis(molybdopterin guanine dinucleotide)</name>
        <dbReference type="ChEBI" id="CHEBI:60539"/>
    </ligand>
</feature>
<evidence type="ECO:0000256" key="7">
    <source>
        <dbReference type="ARBA" id="ARBA00022764"/>
    </source>
</evidence>
<comment type="similarity">
    <text evidence="1 15">Belongs to the prokaryotic molybdopterin-containing oxidoreductase family. NasA/NapA/NarB subfamily.</text>
</comment>
<feature type="binding site" evidence="15">
    <location>
        <begin position="493"/>
        <end position="494"/>
    </location>
    <ligand>
        <name>Mo-bis(molybdopterin guanine dinucleotide)</name>
        <dbReference type="ChEBI" id="CHEBI:60539"/>
    </ligand>
</feature>
<dbReference type="Pfam" id="PF01568">
    <property type="entry name" value="Molydop_binding"/>
    <property type="match status" value="1"/>
</dbReference>
<evidence type="ECO:0000256" key="13">
    <source>
        <dbReference type="ARBA" id="ARBA00052176"/>
    </source>
</evidence>
<dbReference type="SUPFAM" id="SSF50692">
    <property type="entry name" value="ADC-like"/>
    <property type="match status" value="1"/>
</dbReference>
<keyword evidence="8 15" id="KW-0249">Electron transport</keyword>